<dbReference type="PANTHER" id="PTHR28026:SF9">
    <property type="entry name" value="2-HYDROXY-PALMITIC ACID DIOXYGENASE MPO1"/>
    <property type="match status" value="1"/>
</dbReference>
<proteinExistence type="predicted"/>
<dbReference type="PANTHER" id="PTHR28026">
    <property type="entry name" value="DUF962 DOMAIN PROTEIN (AFU_ORTHOLOGUE AFUA_8G05310)"/>
    <property type="match status" value="1"/>
</dbReference>
<protein>
    <submittedName>
        <fullName evidence="2">LAME_0F01508g1_1</fullName>
    </submittedName>
</protein>
<sequence length="170" mass="19087">MKELFDLTTQLACYKGYHSNDTNVQIHAVFVPLILFSSMVILHHVEIWSGWTLTHFLAATFAGYYLVLDLKAGALAACILASTVKGIDVGVLEIPVKWAVLVFATGWFAQFYGHAVFERRRPAVVDNLVQSLITAPFLILFELLFALGYYKALRVEIMQKVTGDKNQKPH</sequence>
<feature type="transmembrane region" description="Helical" evidence="1">
    <location>
        <begin position="129"/>
        <end position="150"/>
    </location>
</feature>
<dbReference type="GO" id="GO:0016020">
    <property type="term" value="C:membrane"/>
    <property type="evidence" value="ECO:0007669"/>
    <property type="project" value="GOC"/>
</dbReference>
<feature type="transmembrane region" description="Helical" evidence="1">
    <location>
        <begin position="98"/>
        <end position="117"/>
    </location>
</feature>
<gene>
    <name evidence="2" type="ORF">LAME_0F01508G</name>
</gene>
<feature type="transmembrane region" description="Helical" evidence="1">
    <location>
        <begin position="24"/>
        <end position="42"/>
    </location>
</feature>
<keyword evidence="1" id="KW-0812">Transmembrane</keyword>
<organism evidence="2 3">
    <name type="scientific">Lachancea meyersii CBS 8951</name>
    <dbReference type="NCBI Taxonomy" id="1266667"/>
    <lineage>
        <taxon>Eukaryota</taxon>
        <taxon>Fungi</taxon>
        <taxon>Dikarya</taxon>
        <taxon>Ascomycota</taxon>
        <taxon>Saccharomycotina</taxon>
        <taxon>Saccharomycetes</taxon>
        <taxon>Saccharomycetales</taxon>
        <taxon>Saccharomycetaceae</taxon>
        <taxon>Lachancea</taxon>
    </lineage>
</organism>
<name>A0A1G4JQ84_9SACH</name>
<dbReference type="GO" id="GO:0046521">
    <property type="term" value="P:sphingoid catabolic process"/>
    <property type="evidence" value="ECO:0007669"/>
    <property type="project" value="TreeGrafter"/>
</dbReference>
<evidence type="ECO:0000256" key="1">
    <source>
        <dbReference type="SAM" id="Phobius"/>
    </source>
</evidence>
<dbReference type="GO" id="GO:0005783">
    <property type="term" value="C:endoplasmic reticulum"/>
    <property type="evidence" value="ECO:0007669"/>
    <property type="project" value="TreeGrafter"/>
</dbReference>
<keyword evidence="1" id="KW-0472">Membrane</keyword>
<evidence type="ECO:0000313" key="2">
    <source>
        <dbReference type="EMBL" id="SCU92793.1"/>
    </source>
</evidence>
<dbReference type="Pfam" id="PF06127">
    <property type="entry name" value="Mpo1-like"/>
    <property type="match status" value="1"/>
</dbReference>
<reference evidence="3" key="1">
    <citation type="submission" date="2016-03" db="EMBL/GenBank/DDBJ databases">
        <authorList>
            <person name="Devillers Hugo."/>
        </authorList>
    </citation>
    <scope>NUCLEOTIDE SEQUENCE [LARGE SCALE GENOMIC DNA]</scope>
</reference>
<evidence type="ECO:0000313" key="3">
    <source>
        <dbReference type="Proteomes" id="UP000191144"/>
    </source>
</evidence>
<keyword evidence="1" id="KW-1133">Transmembrane helix</keyword>
<dbReference type="InterPro" id="IPR009305">
    <property type="entry name" value="Mpo1-like"/>
</dbReference>
<dbReference type="AlphaFoldDB" id="A0A1G4JQ84"/>
<dbReference type="Proteomes" id="UP000191144">
    <property type="component" value="Chromosome F"/>
</dbReference>
<dbReference type="OrthoDB" id="2124888at2759"/>
<accession>A0A1G4JQ84</accession>
<dbReference type="EMBL" id="LT598477">
    <property type="protein sequence ID" value="SCU92793.1"/>
    <property type="molecule type" value="Genomic_DNA"/>
</dbReference>
<keyword evidence="3" id="KW-1185">Reference proteome</keyword>